<evidence type="ECO:0008006" key="3">
    <source>
        <dbReference type="Google" id="ProtNLM"/>
    </source>
</evidence>
<dbReference type="EMBL" id="JAXCLX010000001">
    <property type="protein sequence ID" value="MDY0872257.1"/>
    <property type="molecule type" value="Genomic_DNA"/>
</dbReference>
<gene>
    <name evidence="1" type="ORF">SMD31_09995</name>
</gene>
<keyword evidence="2" id="KW-1185">Reference proteome</keyword>
<accession>A0ABU5DZ19</accession>
<comment type="caution">
    <text evidence="1">The sequence shown here is derived from an EMBL/GenBank/DDBJ whole genome shotgun (WGS) entry which is preliminary data.</text>
</comment>
<evidence type="ECO:0000313" key="2">
    <source>
        <dbReference type="Proteomes" id="UP001271769"/>
    </source>
</evidence>
<sequence length="430" mass="47343">MLPKCPFTLYYAYKRKHFGGLPMRPPAKKRIDFEVATSPADSRTEALQEKAKLAQHLHVQGVNPVRWTEAHPAPQSDQATFQKAGIKSKDNQFEVGGRLYDWSPAVTATPAQAKAIADAYVAERTGKNDVAAATPTIEELVDIAAVPLTHPLGTPQTGRPANDLNAAEERAALARRYGQSGVDPGKVHPGDPLGIADQAPLKRPSVADGGHTPRIANDNAESLEKETERFYREQERLRRVTPIPVVSDSDGRAACIKANGGCRFEVKDNPDADGDMPFYEASHSPEIAKYDAMIEAAGEEFQVDPDLIRAIMYMETTHGYYDKLRPWIGGENKSILPMNVNVAYWGDFVGDRDGLADPMTNIRAGARMLRAIMNNLPKNAPVSHIASLYNSHRAESVSNYGARVARIFDEKMWRKKNAPLVGWPSRTPKP</sequence>
<dbReference type="Gene3D" id="1.10.530.10">
    <property type="match status" value="1"/>
</dbReference>
<protein>
    <recommendedName>
        <fullName evidence="3">Transglycosylase SLT domain-containing protein</fullName>
    </recommendedName>
</protein>
<dbReference type="RefSeq" id="WP_320500677.1">
    <property type="nucleotide sequence ID" value="NZ_JAXCLX010000001.1"/>
</dbReference>
<proteinExistence type="predicted"/>
<organism evidence="1 2">
    <name type="scientific">Dongia rigui</name>
    <dbReference type="NCBI Taxonomy" id="940149"/>
    <lineage>
        <taxon>Bacteria</taxon>
        <taxon>Pseudomonadati</taxon>
        <taxon>Pseudomonadota</taxon>
        <taxon>Alphaproteobacteria</taxon>
        <taxon>Rhodospirillales</taxon>
        <taxon>Dongiaceae</taxon>
        <taxon>Dongia</taxon>
    </lineage>
</organism>
<name>A0ABU5DZ19_9PROT</name>
<evidence type="ECO:0000313" key="1">
    <source>
        <dbReference type="EMBL" id="MDY0872257.1"/>
    </source>
</evidence>
<reference evidence="1 2" key="1">
    <citation type="journal article" date="2013" name="Antonie Van Leeuwenhoek">
        <title>Dongia rigui sp. nov., isolated from freshwater of a large wetland in Korea.</title>
        <authorList>
            <person name="Baik K.S."/>
            <person name="Hwang Y.M."/>
            <person name="Choi J.S."/>
            <person name="Kwon J."/>
            <person name="Seong C.N."/>
        </authorList>
    </citation>
    <scope>NUCLEOTIDE SEQUENCE [LARGE SCALE GENOMIC DNA]</scope>
    <source>
        <strain evidence="1 2">04SU4-P</strain>
    </source>
</reference>
<dbReference type="InterPro" id="IPR023346">
    <property type="entry name" value="Lysozyme-like_dom_sf"/>
</dbReference>
<dbReference type="SUPFAM" id="SSF53955">
    <property type="entry name" value="Lysozyme-like"/>
    <property type="match status" value="1"/>
</dbReference>
<dbReference type="Proteomes" id="UP001271769">
    <property type="component" value="Unassembled WGS sequence"/>
</dbReference>